<dbReference type="PANTHER" id="PTHR37685">
    <property type="entry name" value="GEO11136P1-RELATED"/>
    <property type="match status" value="1"/>
</dbReference>
<reference evidence="2" key="1">
    <citation type="submission" date="2020-01" db="EMBL/GenBank/DDBJ databases">
        <title>Draft genome sequence of the Termite Coptotermes fromosanus.</title>
        <authorList>
            <person name="Itakura S."/>
            <person name="Yosikawa Y."/>
            <person name="Umezawa K."/>
        </authorList>
    </citation>
    <scope>NUCLEOTIDE SEQUENCE [LARGE SCALE GENOMIC DNA]</scope>
</reference>
<protein>
    <submittedName>
        <fullName evidence="1">Uncharacterized protein</fullName>
    </submittedName>
</protein>
<accession>A0A6L2PEK2</accession>
<comment type="caution">
    <text evidence="1">The sequence shown here is derived from an EMBL/GenBank/DDBJ whole genome shotgun (WGS) entry which is preliminary data.</text>
</comment>
<name>A0A6L2PEK2_COPFO</name>
<dbReference type="PANTHER" id="PTHR37685:SF1">
    <property type="entry name" value="GEO11136P1-RELATED"/>
    <property type="match status" value="1"/>
</dbReference>
<dbReference type="InParanoid" id="A0A6L2PEK2"/>
<evidence type="ECO:0000313" key="1">
    <source>
        <dbReference type="EMBL" id="GFG30914.1"/>
    </source>
</evidence>
<proteinExistence type="predicted"/>
<dbReference type="InterPro" id="IPR031734">
    <property type="entry name" value="MBF2"/>
</dbReference>
<dbReference type="AlphaFoldDB" id="A0A6L2PEK2"/>
<organism evidence="1 2">
    <name type="scientific">Coptotermes formosanus</name>
    <name type="common">Formosan subterranean termite</name>
    <dbReference type="NCBI Taxonomy" id="36987"/>
    <lineage>
        <taxon>Eukaryota</taxon>
        <taxon>Metazoa</taxon>
        <taxon>Ecdysozoa</taxon>
        <taxon>Arthropoda</taxon>
        <taxon>Hexapoda</taxon>
        <taxon>Insecta</taxon>
        <taxon>Pterygota</taxon>
        <taxon>Neoptera</taxon>
        <taxon>Polyneoptera</taxon>
        <taxon>Dictyoptera</taxon>
        <taxon>Blattodea</taxon>
        <taxon>Blattoidea</taxon>
        <taxon>Termitoidae</taxon>
        <taxon>Rhinotermitidae</taxon>
        <taxon>Coptotermes</taxon>
    </lineage>
</organism>
<dbReference type="Pfam" id="PF15868">
    <property type="entry name" value="MBF2"/>
    <property type="match status" value="1"/>
</dbReference>
<sequence length="168" mass="18903">MTSDAISAFQQVTWCLLANIIIDRSWNGETNHLTKKSHRQIYERKDGSTKQHVYHQDICTNVILSPGIGDCRRKEACFSDCQPEPGDRLVTEKSIIRPYKFLGYTSSDMTYSNPDARINCIQVTDKKENGTGGYASVVSGGVGHNNVMLHFASQFSRRFSFAVKIYGQ</sequence>
<gene>
    <name evidence="1" type="ORF">Cfor_03230</name>
</gene>
<keyword evidence="2" id="KW-1185">Reference proteome</keyword>
<evidence type="ECO:0000313" key="2">
    <source>
        <dbReference type="Proteomes" id="UP000502823"/>
    </source>
</evidence>
<dbReference type="EMBL" id="BLKM01007528">
    <property type="protein sequence ID" value="GFG30914.1"/>
    <property type="molecule type" value="Genomic_DNA"/>
</dbReference>
<dbReference type="Proteomes" id="UP000502823">
    <property type="component" value="Unassembled WGS sequence"/>
</dbReference>